<evidence type="ECO:0000313" key="4">
    <source>
        <dbReference type="Proteomes" id="UP000254518"/>
    </source>
</evidence>
<dbReference type="Proteomes" id="UP000321392">
    <property type="component" value="Unassembled WGS sequence"/>
</dbReference>
<gene>
    <name evidence="2" type="ORF">DFR66_11650</name>
    <name evidence="3" type="ORF">IQ02_02508</name>
</gene>
<feature type="domain" description="SHOCT" evidence="1">
    <location>
        <begin position="7"/>
        <end position="32"/>
    </location>
</feature>
<organism evidence="3 5">
    <name type="scientific">Flavobacterium glaciei</name>
    <dbReference type="NCBI Taxonomy" id="386300"/>
    <lineage>
        <taxon>Bacteria</taxon>
        <taxon>Pseudomonadati</taxon>
        <taxon>Bacteroidota</taxon>
        <taxon>Flavobacteriia</taxon>
        <taxon>Flavobacteriales</taxon>
        <taxon>Flavobacteriaceae</taxon>
        <taxon>Flavobacterium</taxon>
    </lineage>
</organism>
<dbReference type="InterPro" id="IPR018649">
    <property type="entry name" value="SHOCT"/>
</dbReference>
<sequence>MDKLENLKKLKQLLDDGVLSEKEYSEMKNEILSKTDDDVKSSLETPITENKKNKTGTLTVGFKGQWFLFDAKTQLFVNNVLHSTHSTKQGFSVQIPISSESISIKVVLMSIKSTVYELEELDKSKDYSLGLIYDSAWGKYSNKFNIVENG</sequence>
<dbReference type="EMBL" id="QQBA01000016">
    <property type="protein sequence ID" value="RDI50479.1"/>
    <property type="molecule type" value="Genomic_DNA"/>
</dbReference>
<dbReference type="Proteomes" id="UP000254518">
    <property type="component" value="Unassembled WGS sequence"/>
</dbReference>
<dbReference type="RefSeq" id="WP_114755145.1">
    <property type="nucleotide sequence ID" value="NZ_QQBA01000016.1"/>
</dbReference>
<dbReference type="EMBL" id="VLKX01000015">
    <property type="protein sequence ID" value="TWI44732.1"/>
    <property type="molecule type" value="Genomic_DNA"/>
</dbReference>
<evidence type="ECO:0000259" key="1">
    <source>
        <dbReference type="Pfam" id="PF09851"/>
    </source>
</evidence>
<comment type="caution">
    <text evidence="3">The sequence shown here is derived from an EMBL/GenBank/DDBJ whole genome shotgun (WGS) entry which is preliminary data.</text>
</comment>
<accession>A0A562PJU0</accession>
<reference evidence="3 5" key="1">
    <citation type="journal article" date="2015" name="Stand. Genomic Sci.">
        <title>Genomic Encyclopedia of Bacterial and Archaeal Type Strains, Phase III: the genomes of soil and plant-associated and newly described type strains.</title>
        <authorList>
            <person name="Whitman W.B."/>
            <person name="Woyke T."/>
            <person name="Klenk H.P."/>
            <person name="Zhou Y."/>
            <person name="Lilburn T.G."/>
            <person name="Beck B.J."/>
            <person name="De Vos P."/>
            <person name="Vandamme P."/>
            <person name="Eisen J.A."/>
            <person name="Garrity G."/>
            <person name="Hugenholtz P."/>
            <person name="Kyrpides N.C."/>
        </authorList>
    </citation>
    <scope>NUCLEOTIDE SEQUENCE [LARGE SCALE GENOMIC DNA]</scope>
    <source>
        <strain evidence="3 5">CGMCC 1.5380</strain>
    </source>
</reference>
<evidence type="ECO:0000313" key="2">
    <source>
        <dbReference type="EMBL" id="RDI50479.1"/>
    </source>
</evidence>
<evidence type="ECO:0000313" key="3">
    <source>
        <dbReference type="EMBL" id="TWI44732.1"/>
    </source>
</evidence>
<protein>
    <submittedName>
        <fullName evidence="2 3">Oligomerization/nucleic acid binding protein</fullName>
    </submittedName>
</protein>
<dbReference type="OrthoDB" id="9930422at2"/>
<keyword evidence="4" id="KW-1185">Reference proteome</keyword>
<evidence type="ECO:0000313" key="5">
    <source>
        <dbReference type="Proteomes" id="UP000321392"/>
    </source>
</evidence>
<proteinExistence type="predicted"/>
<dbReference type="Pfam" id="PF09851">
    <property type="entry name" value="SHOCT"/>
    <property type="match status" value="1"/>
</dbReference>
<name>A0A562PJU0_9FLAO</name>
<reference evidence="3" key="3">
    <citation type="submission" date="2019-07" db="EMBL/GenBank/DDBJ databases">
        <authorList>
            <person name="Whitman W."/>
            <person name="Huntemann M."/>
            <person name="Clum A."/>
            <person name="Pillay M."/>
            <person name="Palaniappan K."/>
            <person name="Varghese N."/>
            <person name="Mikhailova N."/>
            <person name="Stamatis D."/>
            <person name="Reddy T."/>
            <person name="Daum C."/>
            <person name="Shapiro N."/>
            <person name="Ivanova N."/>
            <person name="Kyrpides N."/>
            <person name="Woyke T."/>
        </authorList>
    </citation>
    <scope>NUCLEOTIDE SEQUENCE</scope>
    <source>
        <strain evidence="3">CGMCC 1.5380</strain>
    </source>
</reference>
<reference evidence="2 4" key="2">
    <citation type="submission" date="2018-07" db="EMBL/GenBank/DDBJ databases">
        <title>Genomic Encyclopedia of Type Strains, Phase IV (KMG-IV): sequencing the most valuable type-strain genomes for metagenomic binning, comparative biology and taxonomic classification.</title>
        <authorList>
            <person name="Goeker M."/>
        </authorList>
    </citation>
    <scope>NUCLEOTIDE SEQUENCE [LARGE SCALE GENOMIC DNA]</scope>
    <source>
        <strain evidence="2 4">DSM 19728</strain>
    </source>
</reference>
<dbReference type="AlphaFoldDB" id="A0A562PJU0"/>